<evidence type="ECO:0000259" key="1">
    <source>
        <dbReference type="PROSITE" id="PS51767"/>
    </source>
</evidence>
<dbReference type="AlphaFoldDB" id="A0A1Y2D9B2"/>
<dbReference type="InterPro" id="IPR033121">
    <property type="entry name" value="PEPTIDASE_A1"/>
</dbReference>
<name>A0A1Y2D9B2_9PEZI</name>
<feature type="non-terminal residue" evidence="2">
    <location>
        <position position="447"/>
    </location>
</feature>
<dbReference type="PROSITE" id="PS51767">
    <property type="entry name" value="PEPTIDASE_A1"/>
    <property type="match status" value="1"/>
</dbReference>
<accession>A0A1Y2D9B2</accession>
<protein>
    <submittedName>
        <fullName evidence="2">Aspartic peptidase domain-containing protein</fullName>
    </submittedName>
</protein>
<evidence type="ECO:0000313" key="2">
    <source>
        <dbReference type="EMBL" id="ORY55838.1"/>
    </source>
</evidence>
<dbReference type="Proteomes" id="UP000193689">
    <property type="component" value="Unassembled WGS sequence"/>
</dbReference>
<dbReference type="GeneID" id="63770688"/>
<evidence type="ECO:0000313" key="3">
    <source>
        <dbReference type="Proteomes" id="UP000193689"/>
    </source>
</evidence>
<dbReference type="EMBL" id="MCFJ01000025">
    <property type="protein sequence ID" value="ORY55838.1"/>
    <property type="molecule type" value="Genomic_DNA"/>
</dbReference>
<dbReference type="OrthoDB" id="4074350at2759"/>
<keyword evidence="3" id="KW-1185">Reference proteome</keyword>
<dbReference type="InterPro" id="IPR021109">
    <property type="entry name" value="Peptidase_aspartic_dom_sf"/>
</dbReference>
<gene>
    <name evidence="2" type="ORF">BCR38DRAFT_293432</name>
</gene>
<proteinExistence type="predicted"/>
<organism evidence="2 3">
    <name type="scientific">Pseudomassariella vexata</name>
    <dbReference type="NCBI Taxonomy" id="1141098"/>
    <lineage>
        <taxon>Eukaryota</taxon>
        <taxon>Fungi</taxon>
        <taxon>Dikarya</taxon>
        <taxon>Ascomycota</taxon>
        <taxon>Pezizomycotina</taxon>
        <taxon>Sordariomycetes</taxon>
        <taxon>Xylariomycetidae</taxon>
        <taxon>Amphisphaeriales</taxon>
        <taxon>Pseudomassariaceae</taxon>
        <taxon>Pseudomassariella</taxon>
    </lineage>
</organism>
<feature type="domain" description="Peptidase A1" evidence="1">
    <location>
        <begin position="20"/>
        <end position="410"/>
    </location>
</feature>
<dbReference type="Gene3D" id="2.40.70.10">
    <property type="entry name" value="Acid Proteases"/>
    <property type="match status" value="1"/>
</dbReference>
<dbReference type="InParanoid" id="A0A1Y2D9B2"/>
<dbReference type="Pfam" id="PF00026">
    <property type="entry name" value="Asp"/>
    <property type="match status" value="1"/>
</dbReference>
<dbReference type="SUPFAM" id="SSF50630">
    <property type="entry name" value="Acid proteases"/>
    <property type="match status" value="1"/>
</dbReference>
<sequence>AGPSAARWSDTPIGPDGPWNAVTVTMGSSSPGQNITIYPGKMWESYFPGSTYCLSTMGTGLPCYANNIGGLYNELTGTGQNLDVNFPPNSYFTDNMPMTGLVSPQLWVETLHLGGNASATGPLVVTNLSMALIRDTQLQYPSGKKYPIFAGCLALGAAPGMANQSFADETGTGSGSTNASLLAGSLFAAGDIDSNSFGLHIGSIMPTTIPGSLWFGGYDKSRAVNDMLSLPIRDPYTSWTAALVDISITVIAGGSPFPWRSKSGLLASGKSSMEIDRRLDLEIDPCTPYLNLPKSTCDALAAELPVTYDEGLGLYLWNTWSIDYHRIVQSASALTFTFIDPNNSNLRGVINISVPFMHLNLTLEEPLVDQPTAYFPCYAITHNDKFALGRAFLQDAFIGANFEKAVYFLAQAPGAGSGYPDIKVIERESTTLKTSGGDWTITWQGIW</sequence>
<comment type="caution">
    <text evidence="2">The sequence shown here is derived from an EMBL/GenBank/DDBJ whole genome shotgun (WGS) entry which is preliminary data.</text>
</comment>
<reference evidence="2 3" key="1">
    <citation type="submission" date="2016-07" db="EMBL/GenBank/DDBJ databases">
        <title>Pervasive Adenine N6-methylation of Active Genes in Fungi.</title>
        <authorList>
            <consortium name="DOE Joint Genome Institute"/>
            <person name="Mondo S.J."/>
            <person name="Dannebaum R.O."/>
            <person name="Kuo R.C."/>
            <person name="Labutti K."/>
            <person name="Haridas S."/>
            <person name="Kuo A."/>
            <person name="Salamov A."/>
            <person name="Ahrendt S.R."/>
            <person name="Lipzen A."/>
            <person name="Sullivan W."/>
            <person name="Andreopoulos W.B."/>
            <person name="Clum A."/>
            <person name="Lindquist E."/>
            <person name="Daum C."/>
            <person name="Ramamoorthy G.K."/>
            <person name="Gryganskyi A."/>
            <person name="Culley D."/>
            <person name="Magnuson J.K."/>
            <person name="James T.Y."/>
            <person name="O'Malley M.A."/>
            <person name="Stajich J.E."/>
            <person name="Spatafora J.W."/>
            <person name="Visel A."/>
            <person name="Grigoriev I.V."/>
        </authorList>
    </citation>
    <scope>NUCLEOTIDE SEQUENCE [LARGE SCALE GENOMIC DNA]</scope>
    <source>
        <strain evidence="2 3">CBS 129021</strain>
    </source>
</reference>
<feature type="non-terminal residue" evidence="2">
    <location>
        <position position="1"/>
    </location>
</feature>
<dbReference type="RefSeq" id="XP_040709790.1">
    <property type="nucleotide sequence ID" value="XM_040854476.1"/>
</dbReference>